<dbReference type="STRING" id="4555.A0A368PMS7"/>
<feature type="domain" description="WRKY" evidence="8">
    <location>
        <begin position="70"/>
        <end position="144"/>
    </location>
</feature>
<gene>
    <name evidence="10" type="ORF">SETIT_1G186800v2</name>
</gene>
<evidence type="ECO:0000256" key="6">
    <source>
        <dbReference type="RuleBase" id="RU367018"/>
    </source>
</evidence>
<evidence type="ECO:0000256" key="1">
    <source>
        <dbReference type="ARBA" id="ARBA00005889"/>
    </source>
</evidence>
<evidence type="ECO:0000256" key="3">
    <source>
        <dbReference type="ARBA" id="ARBA00022771"/>
    </source>
</evidence>
<dbReference type="GO" id="GO:0008270">
    <property type="term" value="F:zinc ion binding"/>
    <property type="evidence" value="ECO:0007669"/>
    <property type="project" value="UniProtKB-UniRule"/>
</dbReference>
<dbReference type="EMBL" id="CM003528">
    <property type="protein sequence ID" value="RCV06728.1"/>
    <property type="molecule type" value="Genomic_DNA"/>
</dbReference>
<name>A0A368PMS7_SETIT</name>
<keyword evidence="6" id="KW-0539">Nucleus</keyword>
<dbReference type="InterPro" id="IPR018289">
    <property type="entry name" value="MULE_transposase_dom"/>
</dbReference>
<protein>
    <recommendedName>
        <fullName evidence="6">Protein FAR1-RELATED SEQUENCE</fullName>
    </recommendedName>
</protein>
<dbReference type="InterPro" id="IPR003657">
    <property type="entry name" value="WRKY_dom"/>
</dbReference>
<dbReference type="InterPro" id="IPR004330">
    <property type="entry name" value="FAR1_DNA_bnd_dom"/>
</dbReference>
<sequence>MGSTSREPPPDPPAPPPARAGDTEARWSIASLQEAAGDYTPRLGREFDSELEAYEFYLNYAWKVGFTVRRECANKSRKSGEISSSKYVCSREGFKSMDKRTNRSKTPQPDTRTGCKACLTVRRNNDSTKYEVYGFEPKHNHPLVVPSCANPLQRKLVDIQSAQANNSSNVTSACEPESRNSVIGDNAVTSREWQRPLRTRRQREIEYGEAAALLNYLQDQSRAGPLFYHAVQLDAEDKIANIFWADVKMITDFSQFGDVVSFDIVSRDSMDLRPFASFVGFNNYGETVLLGMALMYDGTVESFHWLFDTFLNAMSGRAPRTIFYRQDAYVGMAISMVMPDTCHALCTWHLKQTAKSNINYLIKRDCDFMKEFKACINYYEEERELFTSWEVMINKYSLHGNVWLQKVFEEKEKWAGPYMKWTFSAGMKNTQLNERLHSDVGDYLRTDVDITLFMKHLQKVVDDRRYTELEIEFSSKLKLPDFKIRAPILIQASEAYTDMIFQLFQEEYEEFQSAYIVSRDESGPCREYIVAILDKERKHKVYGNPSEQTVLCSCRKFETLGFLCSHALKILDTMDIKYLPHRYILKRWTKYARCLTSQVDDRKVQEDTTLEFSNRYQYLCPVFVRLVARASVCEESYRALEQCSVEMSKKVEGIIRKQTSIDASACEPDTVDIQISLSVSATDNESEHAMNYSSNKRSKKTKKKGHKDKSQTRSCIKKGLQNKKTLQLEQPAVQFFMLDTPTQTVQDSLRVISSLSFIIVVDLHYMSLVVEHCARIYDEKYPCVNPH</sequence>
<accession>A0A368PMS7</accession>
<evidence type="ECO:0000259" key="9">
    <source>
        <dbReference type="PROSITE" id="PS50966"/>
    </source>
</evidence>
<dbReference type="InterPro" id="IPR006564">
    <property type="entry name" value="Znf_PMZ"/>
</dbReference>
<feature type="region of interest" description="Disordered" evidence="7">
    <location>
        <begin position="686"/>
        <end position="714"/>
    </location>
</feature>
<dbReference type="InterPro" id="IPR007527">
    <property type="entry name" value="Znf_SWIM"/>
</dbReference>
<evidence type="ECO:0000256" key="5">
    <source>
        <dbReference type="PROSITE-ProRule" id="PRU00325"/>
    </source>
</evidence>
<dbReference type="GO" id="GO:0043565">
    <property type="term" value="F:sequence-specific DNA binding"/>
    <property type="evidence" value="ECO:0007669"/>
    <property type="project" value="InterPro"/>
</dbReference>
<feature type="region of interest" description="Disordered" evidence="7">
    <location>
        <begin position="1"/>
        <end position="25"/>
    </location>
</feature>
<dbReference type="GO" id="GO:0005634">
    <property type="term" value="C:nucleus"/>
    <property type="evidence" value="ECO:0007669"/>
    <property type="project" value="UniProtKB-SubCell"/>
</dbReference>
<comment type="similarity">
    <text evidence="1 6">Belongs to the FHY3/FAR1 family.</text>
</comment>
<dbReference type="OrthoDB" id="2402896at2759"/>
<feature type="domain" description="SWIM-type" evidence="9">
    <location>
        <begin position="528"/>
        <end position="575"/>
    </location>
</feature>
<evidence type="ECO:0000256" key="4">
    <source>
        <dbReference type="ARBA" id="ARBA00022833"/>
    </source>
</evidence>
<dbReference type="SMART" id="SM00575">
    <property type="entry name" value="ZnF_PMZ"/>
    <property type="match status" value="1"/>
</dbReference>
<comment type="function">
    <text evidence="6">Putative transcription activator involved in regulating light control of development.</text>
</comment>
<proteinExistence type="inferred from homology"/>
<dbReference type="Pfam" id="PF10551">
    <property type="entry name" value="MULE"/>
    <property type="match status" value="1"/>
</dbReference>
<dbReference type="GO" id="GO:0003700">
    <property type="term" value="F:DNA-binding transcription factor activity"/>
    <property type="evidence" value="ECO:0007669"/>
    <property type="project" value="InterPro"/>
</dbReference>
<organism evidence="10">
    <name type="scientific">Setaria italica</name>
    <name type="common">Foxtail millet</name>
    <name type="synonym">Panicum italicum</name>
    <dbReference type="NCBI Taxonomy" id="4555"/>
    <lineage>
        <taxon>Eukaryota</taxon>
        <taxon>Viridiplantae</taxon>
        <taxon>Streptophyta</taxon>
        <taxon>Embryophyta</taxon>
        <taxon>Tracheophyta</taxon>
        <taxon>Spermatophyta</taxon>
        <taxon>Magnoliopsida</taxon>
        <taxon>Liliopsida</taxon>
        <taxon>Poales</taxon>
        <taxon>Poaceae</taxon>
        <taxon>PACMAD clade</taxon>
        <taxon>Panicoideae</taxon>
        <taxon>Panicodae</taxon>
        <taxon>Paniceae</taxon>
        <taxon>Cenchrinae</taxon>
        <taxon>Setaria</taxon>
    </lineage>
</organism>
<dbReference type="Pfam" id="PF04434">
    <property type="entry name" value="SWIM"/>
    <property type="match status" value="1"/>
</dbReference>
<evidence type="ECO:0000256" key="2">
    <source>
        <dbReference type="ARBA" id="ARBA00022723"/>
    </source>
</evidence>
<keyword evidence="2 6" id="KW-0479">Metal-binding</keyword>
<reference evidence="10" key="2">
    <citation type="submission" date="2015-07" db="EMBL/GenBank/DDBJ databases">
        <authorList>
            <person name="Noorani M."/>
        </authorList>
    </citation>
    <scope>NUCLEOTIDE SEQUENCE</scope>
    <source>
        <strain evidence="10">Yugu1</strain>
    </source>
</reference>
<dbReference type="Pfam" id="PF03101">
    <property type="entry name" value="FAR1"/>
    <property type="match status" value="1"/>
</dbReference>
<dbReference type="PANTHER" id="PTHR31669:SF281">
    <property type="entry name" value="PROTEIN FAR1-RELATED SEQUENCE"/>
    <property type="match status" value="1"/>
</dbReference>
<reference evidence="10" key="1">
    <citation type="journal article" date="2012" name="Nat. Biotechnol.">
        <title>Reference genome sequence of the model plant Setaria.</title>
        <authorList>
            <person name="Bennetzen J.L."/>
            <person name="Schmutz J."/>
            <person name="Wang H."/>
            <person name="Percifield R."/>
            <person name="Hawkins J."/>
            <person name="Pontaroli A.C."/>
            <person name="Estep M."/>
            <person name="Feng L."/>
            <person name="Vaughn J.N."/>
            <person name="Grimwood J."/>
            <person name="Jenkins J."/>
            <person name="Barry K."/>
            <person name="Lindquist E."/>
            <person name="Hellsten U."/>
            <person name="Deshpande S."/>
            <person name="Wang X."/>
            <person name="Wu X."/>
            <person name="Mitros T."/>
            <person name="Triplett J."/>
            <person name="Yang X."/>
            <person name="Ye C.Y."/>
            <person name="Mauro-Herrera M."/>
            <person name="Wang L."/>
            <person name="Li P."/>
            <person name="Sharma M."/>
            <person name="Sharma R."/>
            <person name="Ronald P.C."/>
            <person name="Panaud O."/>
            <person name="Kellogg E.A."/>
            <person name="Brutnell T.P."/>
            <person name="Doust A.N."/>
            <person name="Tuskan G.A."/>
            <person name="Rokhsar D."/>
            <person name="Devos K.M."/>
        </authorList>
    </citation>
    <scope>NUCLEOTIDE SEQUENCE [LARGE SCALE GENOMIC DNA]</scope>
    <source>
        <strain evidence="10">Yugu1</strain>
    </source>
</reference>
<comment type="subcellular location">
    <subcellularLocation>
        <location evidence="6">Nucleus</location>
    </subcellularLocation>
</comment>
<evidence type="ECO:0000256" key="7">
    <source>
        <dbReference type="SAM" id="MobiDB-lite"/>
    </source>
</evidence>
<dbReference type="PROSITE" id="PS50966">
    <property type="entry name" value="ZF_SWIM"/>
    <property type="match status" value="1"/>
</dbReference>
<evidence type="ECO:0000313" key="10">
    <source>
        <dbReference type="EMBL" id="RCV06728.1"/>
    </source>
</evidence>
<dbReference type="AlphaFoldDB" id="A0A368PMS7"/>
<dbReference type="InterPro" id="IPR031052">
    <property type="entry name" value="FHY3/FAR1"/>
</dbReference>
<feature type="compositionally biased region" description="Basic residues" evidence="7">
    <location>
        <begin position="696"/>
        <end position="707"/>
    </location>
</feature>
<evidence type="ECO:0000259" key="8">
    <source>
        <dbReference type="PROSITE" id="PS50811"/>
    </source>
</evidence>
<dbReference type="PANTHER" id="PTHR31669">
    <property type="entry name" value="PROTEIN FAR1-RELATED SEQUENCE 10-RELATED"/>
    <property type="match status" value="1"/>
</dbReference>
<keyword evidence="4 6" id="KW-0862">Zinc</keyword>
<dbReference type="PROSITE" id="PS50811">
    <property type="entry name" value="WRKY"/>
    <property type="match status" value="1"/>
</dbReference>
<keyword evidence="3 5" id="KW-0863">Zinc-finger</keyword>